<feature type="transmembrane region" description="Helical" evidence="2">
    <location>
        <begin position="328"/>
        <end position="348"/>
    </location>
</feature>
<feature type="transmembrane region" description="Helical" evidence="2">
    <location>
        <begin position="243"/>
        <end position="265"/>
    </location>
</feature>
<feature type="transmembrane region" description="Helical" evidence="2">
    <location>
        <begin position="440"/>
        <end position="461"/>
    </location>
</feature>
<evidence type="ECO:0000313" key="3">
    <source>
        <dbReference type="EMBL" id="NYI06788.1"/>
    </source>
</evidence>
<evidence type="ECO:0000256" key="2">
    <source>
        <dbReference type="SAM" id="Phobius"/>
    </source>
</evidence>
<feature type="region of interest" description="Disordered" evidence="1">
    <location>
        <begin position="1"/>
        <end position="51"/>
    </location>
</feature>
<keyword evidence="2" id="KW-0812">Transmembrane</keyword>
<keyword evidence="2" id="KW-0472">Membrane</keyword>
<feature type="transmembrane region" description="Helical" evidence="2">
    <location>
        <begin position="405"/>
        <end position="428"/>
    </location>
</feature>
<proteinExistence type="predicted"/>
<keyword evidence="4" id="KW-1185">Reference proteome</keyword>
<feature type="transmembrane region" description="Helical" evidence="2">
    <location>
        <begin position="360"/>
        <end position="385"/>
    </location>
</feature>
<feature type="transmembrane region" description="Helical" evidence="2">
    <location>
        <begin position="303"/>
        <end position="322"/>
    </location>
</feature>
<accession>A0A853A8C9</accession>
<feature type="compositionally biased region" description="Pro residues" evidence="1">
    <location>
        <begin position="564"/>
        <end position="575"/>
    </location>
</feature>
<evidence type="ECO:0000313" key="4">
    <source>
        <dbReference type="Proteomes" id="UP000567795"/>
    </source>
</evidence>
<sequence>MTDPVRGQGDQGATPRVAAVPVPPGIPAVPPAVPPGATPDAGGGEGLGGTDVLPLEPFDRRVRLLVEVVDQADEIALAHRLLESRGWPVRRVVEADQATVGERRAGLLVEVRLRGARRGARAAAVRQVERMAAQAKIGLWVRDSALVEPERELRTTYFVRTRVPPSGPFTRWFTRLWFAAVGSDLERALSLPRPADEAAASAELQARVLAGPAFDPDAHTVRVQIGPSRFAPAGGGPDQWRAWVLRAGSVALAGMAVPLVLGALIQNLPGWWWVPAALPLPPYAWVVGRWLTDDAPRHWAYRLLVGAFVTLAFTTVGYLLFADPPDDLPGRLVLAVLLILGAVGVWLACRHSWFSRNASWVVPVLATPLPFVLPWFGGLLHTVYLEDGFGIPVDTVPVTGFWRSAAALEPVAVATVFPLLFVGAAGWLRYFHQWTVLRELVSVMVPLLCLVYVLTALLLGLEDARAAADRAARAARAGEVPASYFGLRGDLVCVTPMAPTIPVFNGPLPTDRPVLTFGSAADRLWLWDPARAGEGPGSGRPAVSVRLEDVTVTRPANGSGGACPPVPAQTPPAQTPPASASPAATPPAG</sequence>
<name>A0A853A8C9_9ACTN</name>
<dbReference type="EMBL" id="JACBZD010000001">
    <property type="protein sequence ID" value="NYI06788.1"/>
    <property type="molecule type" value="Genomic_DNA"/>
</dbReference>
<feature type="transmembrane region" description="Helical" evidence="2">
    <location>
        <begin position="271"/>
        <end position="291"/>
    </location>
</feature>
<feature type="region of interest" description="Disordered" evidence="1">
    <location>
        <begin position="534"/>
        <end position="589"/>
    </location>
</feature>
<evidence type="ECO:0000256" key="1">
    <source>
        <dbReference type="SAM" id="MobiDB-lite"/>
    </source>
</evidence>
<feature type="compositionally biased region" description="Pro residues" evidence="1">
    <location>
        <begin position="21"/>
        <end position="37"/>
    </location>
</feature>
<dbReference type="Proteomes" id="UP000567795">
    <property type="component" value="Unassembled WGS sequence"/>
</dbReference>
<comment type="caution">
    <text evidence="3">The sequence shown here is derived from an EMBL/GenBank/DDBJ whole genome shotgun (WGS) entry which is preliminary data.</text>
</comment>
<dbReference type="AlphaFoldDB" id="A0A853A8C9"/>
<organism evidence="3 4">
    <name type="scientific">Allostreptomyces psammosilenae</name>
    <dbReference type="NCBI Taxonomy" id="1892865"/>
    <lineage>
        <taxon>Bacteria</taxon>
        <taxon>Bacillati</taxon>
        <taxon>Actinomycetota</taxon>
        <taxon>Actinomycetes</taxon>
        <taxon>Kitasatosporales</taxon>
        <taxon>Streptomycetaceae</taxon>
        <taxon>Allostreptomyces</taxon>
    </lineage>
</organism>
<gene>
    <name evidence="3" type="ORF">FHU37_003731</name>
</gene>
<dbReference type="RefSeq" id="WP_179815317.1">
    <property type="nucleotide sequence ID" value="NZ_JACBZD010000001.1"/>
</dbReference>
<reference evidence="3 4" key="1">
    <citation type="submission" date="2020-07" db="EMBL/GenBank/DDBJ databases">
        <title>Sequencing the genomes of 1000 actinobacteria strains.</title>
        <authorList>
            <person name="Klenk H.-P."/>
        </authorList>
    </citation>
    <scope>NUCLEOTIDE SEQUENCE [LARGE SCALE GENOMIC DNA]</scope>
    <source>
        <strain evidence="3 4">DSM 42178</strain>
    </source>
</reference>
<protein>
    <submittedName>
        <fullName evidence="3">Uncharacterized protein</fullName>
    </submittedName>
</protein>
<keyword evidence="2" id="KW-1133">Transmembrane helix</keyword>